<accession>A0A2K0J9Q3</accession>
<evidence type="ECO:0000256" key="1">
    <source>
        <dbReference type="SAM" id="Phobius"/>
    </source>
</evidence>
<keyword evidence="1" id="KW-0812">Transmembrane</keyword>
<feature type="transmembrane region" description="Helical" evidence="1">
    <location>
        <begin position="29"/>
        <end position="47"/>
    </location>
</feature>
<reference evidence="3" key="1">
    <citation type="submission" date="2017-12" db="EMBL/GenBank/DDBJ databases">
        <title>FDA dAtabase for Regulatory Grade micrObial Sequences (FDA-ARGOS): Supporting development and validation of Infectious Disease Dx tests.</title>
        <authorList>
            <person name="Sichtig H."/>
            <person name="Tallon L."/>
            <person name="Sadzewicz L."/>
            <person name="Sengamalay N."/>
            <person name="Nagaraj S."/>
            <person name="Vavikolanu K."/>
            <person name="Aluvathingal J."/>
            <person name="Nadendla S."/>
            <person name="Pirone D.C."/>
            <person name="Hoffman M."/>
            <person name="Muruvanda T."/>
            <person name="Allard M."/>
            <person name="Evans P."/>
        </authorList>
    </citation>
    <scope>NUCLEOTIDE SEQUENCE [LARGE SCALE GENOMIC DNA]</scope>
    <source>
        <strain evidence="3">FDAARGOS_55</strain>
    </source>
</reference>
<name>A0A2K0J9Q3_SALHO</name>
<evidence type="ECO:0000313" key="3">
    <source>
        <dbReference type="Proteomes" id="UP000236163"/>
    </source>
</evidence>
<dbReference type="AlphaFoldDB" id="A0A2K0J9Q3"/>
<protein>
    <submittedName>
        <fullName evidence="2">Uncharacterized protein</fullName>
    </submittedName>
</protein>
<evidence type="ECO:0000313" key="2">
    <source>
        <dbReference type="EMBL" id="PNO31988.1"/>
    </source>
</evidence>
<dbReference type="STRING" id="523831.SEHO0A_03184"/>
<feature type="transmembrane region" description="Helical" evidence="1">
    <location>
        <begin position="59"/>
        <end position="82"/>
    </location>
</feature>
<organism evidence="2 3">
    <name type="scientific">Salmonella enterica subsp. houtenae serovar 50:g,z51:-</name>
    <dbReference type="NCBI Taxonomy" id="1173947"/>
    <lineage>
        <taxon>Bacteria</taxon>
        <taxon>Pseudomonadati</taxon>
        <taxon>Pseudomonadota</taxon>
        <taxon>Gammaproteobacteria</taxon>
        <taxon>Enterobacterales</taxon>
        <taxon>Enterobacteriaceae</taxon>
        <taxon>Salmonella</taxon>
    </lineage>
</organism>
<gene>
    <name evidence="2" type="ORF">RK55_001370</name>
</gene>
<dbReference type="Proteomes" id="UP000236163">
    <property type="component" value="Unassembled WGS sequence"/>
</dbReference>
<dbReference type="EMBL" id="JWSP02000004">
    <property type="protein sequence ID" value="PNO31988.1"/>
    <property type="molecule type" value="Genomic_DNA"/>
</dbReference>
<keyword evidence="1" id="KW-1133">Transmembrane helix</keyword>
<sequence length="143" mass="17351">MLLLVGDMKKLFRILRALKAFYPFYNNRVFRFFLGIVIFYLFGFTAQRWIGNISSIWEGLLFEMLFFISVYGVIYFTVFSLIDLFCDRATSFHETYNKNNIDKQPIKWFFKNKVKLSICIKMLFNFWYICVLIAELRKIIKFF</sequence>
<proteinExistence type="predicted"/>
<keyword evidence="1" id="KW-0472">Membrane</keyword>
<comment type="caution">
    <text evidence="2">The sequence shown here is derived from an EMBL/GenBank/DDBJ whole genome shotgun (WGS) entry which is preliminary data.</text>
</comment>
<feature type="transmembrane region" description="Helical" evidence="1">
    <location>
        <begin position="114"/>
        <end position="134"/>
    </location>
</feature>